<evidence type="ECO:0000313" key="2">
    <source>
        <dbReference type="EMBL" id="MBW76625.1"/>
    </source>
</evidence>
<sequence>MVVMMPLWCLLNRSLRSHETDGGQLFHAGAQAVPGIDGTLVQRTITTARRELVQMVRRGGGSGHSDYTAGCVLCHMSRCRSTMLVPLLLRMMVMVVMMMLQLVVIVAGMF</sequence>
<proteinExistence type="predicted"/>
<evidence type="ECO:0000256" key="1">
    <source>
        <dbReference type="SAM" id="Phobius"/>
    </source>
</evidence>
<name>A0A2M4DGG9_ANODA</name>
<feature type="transmembrane region" description="Helical" evidence="1">
    <location>
        <begin position="87"/>
        <end position="109"/>
    </location>
</feature>
<keyword evidence="1" id="KW-0472">Membrane</keyword>
<protein>
    <submittedName>
        <fullName evidence="2">Uncharacterized protein</fullName>
    </submittedName>
</protein>
<accession>A0A2M4DGG9</accession>
<reference evidence="2" key="1">
    <citation type="submission" date="2018-01" db="EMBL/GenBank/DDBJ databases">
        <title>An insight into the sialome of Amazonian anophelines.</title>
        <authorList>
            <person name="Ribeiro J.M."/>
            <person name="Scarpassa V."/>
            <person name="Calvo E."/>
        </authorList>
    </citation>
    <scope>NUCLEOTIDE SEQUENCE</scope>
</reference>
<keyword evidence="1" id="KW-1133">Transmembrane helix</keyword>
<dbReference type="AlphaFoldDB" id="A0A2M4DGG9"/>
<keyword evidence="1" id="KW-0812">Transmembrane</keyword>
<dbReference type="EMBL" id="GGFL01012447">
    <property type="protein sequence ID" value="MBW76625.1"/>
    <property type="molecule type" value="Transcribed_RNA"/>
</dbReference>
<organism evidence="2">
    <name type="scientific">Anopheles darlingi</name>
    <name type="common">Mosquito</name>
    <dbReference type="NCBI Taxonomy" id="43151"/>
    <lineage>
        <taxon>Eukaryota</taxon>
        <taxon>Metazoa</taxon>
        <taxon>Ecdysozoa</taxon>
        <taxon>Arthropoda</taxon>
        <taxon>Hexapoda</taxon>
        <taxon>Insecta</taxon>
        <taxon>Pterygota</taxon>
        <taxon>Neoptera</taxon>
        <taxon>Endopterygota</taxon>
        <taxon>Diptera</taxon>
        <taxon>Nematocera</taxon>
        <taxon>Culicoidea</taxon>
        <taxon>Culicidae</taxon>
        <taxon>Anophelinae</taxon>
        <taxon>Anopheles</taxon>
    </lineage>
</organism>